<evidence type="ECO:0000313" key="2">
    <source>
        <dbReference type="EMBL" id="KAK7397885.1"/>
    </source>
</evidence>
<comment type="caution">
    <text evidence="2">The sequence shown here is derived from an EMBL/GenBank/DDBJ whole genome shotgun (WGS) entry which is preliminary data.</text>
</comment>
<feature type="domain" description="Heterokaryon incompatibility" evidence="1">
    <location>
        <begin position="42"/>
        <end position="176"/>
    </location>
</feature>
<reference evidence="2 3" key="1">
    <citation type="journal article" date="2025" name="Microbiol. Resour. Announc.">
        <title>Draft genome sequences for Neonectria magnoliae and Neonectria punicea, canker pathogens of Liriodendron tulipifera and Acer saccharum in West Virginia.</title>
        <authorList>
            <person name="Petronek H.M."/>
            <person name="Kasson M.T."/>
            <person name="Metheny A.M."/>
            <person name="Stauder C.M."/>
            <person name="Lovett B."/>
            <person name="Lynch S.C."/>
            <person name="Garnas J.R."/>
            <person name="Kasson L.R."/>
            <person name="Stajich J.E."/>
        </authorList>
    </citation>
    <scope>NUCLEOTIDE SEQUENCE [LARGE SCALE GENOMIC DNA]</scope>
    <source>
        <strain evidence="2 3">NRRL 64653</strain>
    </source>
</reference>
<evidence type="ECO:0000259" key="1">
    <source>
        <dbReference type="Pfam" id="PF06985"/>
    </source>
</evidence>
<dbReference type="EMBL" id="JAZAVJ010000414">
    <property type="protein sequence ID" value="KAK7397885.1"/>
    <property type="molecule type" value="Genomic_DNA"/>
</dbReference>
<dbReference type="InterPro" id="IPR010730">
    <property type="entry name" value="HET"/>
</dbReference>
<gene>
    <name evidence="2" type="ORF">QQX98_012753</name>
</gene>
<dbReference type="PANTHER" id="PTHR24148">
    <property type="entry name" value="ANKYRIN REPEAT DOMAIN-CONTAINING PROTEIN 39 HOMOLOG-RELATED"/>
    <property type="match status" value="1"/>
</dbReference>
<proteinExistence type="predicted"/>
<organism evidence="2 3">
    <name type="scientific">Neonectria punicea</name>
    <dbReference type="NCBI Taxonomy" id="979145"/>
    <lineage>
        <taxon>Eukaryota</taxon>
        <taxon>Fungi</taxon>
        <taxon>Dikarya</taxon>
        <taxon>Ascomycota</taxon>
        <taxon>Pezizomycotina</taxon>
        <taxon>Sordariomycetes</taxon>
        <taxon>Hypocreomycetidae</taxon>
        <taxon>Hypocreales</taxon>
        <taxon>Nectriaceae</taxon>
        <taxon>Neonectria</taxon>
    </lineage>
</organism>
<sequence>MGFKYGRSLRQNELRLLRPFSLCNDRLSFRVSVSTRESAPGYTAVSYTWGDDAPTETIYLDGKPFRVRPNLWSCLYYLGRNAQSSAFLCMWVDAICINQSDSTERNAQVTLMDVTYKNASFVSVWLGLIPFPEDLQSQVPNQAPIKTVESDGFDWMDAVDDVANRPYWSRFWVIQEFLLGKDVILYCGNHGINWQDFQDMLCREAGVSLFGDIQQPNPRLGPPKSFDPLPLVMGRTPDKHPEMLLPLHDLLISHHKSKYKDPRDRIFALMGLITAEERDFMGRFFPDYRISEDGVVILTLAHLMLGILWQGSHDEAITANSTEIFLGLGVESKSKRRRLCVELEELITWASTHPVLLLKRWSLGMRWNNWEVWMKKTTR</sequence>
<protein>
    <recommendedName>
        <fullName evidence="1">Heterokaryon incompatibility domain-containing protein</fullName>
    </recommendedName>
</protein>
<dbReference type="Proteomes" id="UP001498476">
    <property type="component" value="Unassembled WGS sequence"/>
</dbReference>
<dbReference type="Pfam" id="PF06985">
    <property type="entry name" value="HET"/>
    <property type="match status" value="1"/>
</dbReference>
<dbReference type="InterPro" id="IPR052895">
    <property type="entry name" value="HetReg/Transcr_Mod"/>
</dbReference>
<accession>A0ABR1GI31</accession>
<name>A0ABR1GI31_9HYPO</name>
<keyword evidence="3" id="KW-1185">Reference proteome</keyword>
<dbReference type="PANTHER" id="PTHR24148:SF64">
    <property type="entry name" value="HETEROKARYON INCOMPATIBILITY DOMAIN-CONTAINING PROTEIN"/>
    <property type="match status" value="1"/>
</dbReference>
<evidence type="ECO:0000313" key="3">
    <source>
        <dbReference type="Proteomes" id="UP001498476"/>
    </source>
</evidence>